<dbReference type="Proteomes" id="UP000567067">
    <property type="component" value="Unassembled WGS sequence"/>
</dbReference>
<name>A0A7W3XSZ8_9BACL</name>
<dbReference type="EMBL" id="JACJIP010000028">
    <property type="protein sequence ID" value="MBA9087242.1"/>
    <property type="molecule type" value="Genomic_DNA"/>
</dbReference>
<sequence length="49" mass="5553">MGLVSPKRIKCIKGDHFQYNVQSAIKALAITKSKTSEMYHSQTKNVSKR</sequence>
<proteinExistence type="predicted"/>
<protein>
    <submittedName>
        <fullName evidence="1">Uncharacterized protein</fullName>
    </submittedName>
</protein>
<comment type="caution">
    <text evidence="1">The sequence shown here is derived from an EMBL/GenBank/DDBJ whole genome shotgun (WGS) entry which is preliminary data.</text>
</comment>
<organism evidence="1 2">
    <name type="scientific">Fontibacillus solani</name>
    <dbReference type="NCBI Taxonomy" id="1572857"/>
    <lineage>
        <taxon>Bacteria</taxon>
        <taxon>Bacillati</taxon>
        <taxon>Bacillota</taxon>
        <taxon>Bacilli</taxon>
        <taxon>Bacillales</taxon>
        <taxon>Paenibacillaceae</taxon>
        <taxon>Fontibacillus</taxon>
    </lineage>
</organism>
<reference evidence="1 2" key="1">
    <citation type="submission" date="2020-08" db="EMBL/GenBank/DDBJ databases">
        <title>Genomic Encyclopedia of Type Strains, Phase III (KMG-III): the genomes of soil and plant-associated and newly described type strains.</title>
        <authorList>
            <person name="Whitman W."/>
        </authorList>
    </citation>
    <scope>NUCLEOTIDE SEQUENCE [LARGE SCALE GENOMIC DNA]</scope>
    <source>
        <strain evidence="1 2">CECT 8693</strain>
    </source>
</reference>
<evidence type="ECO:0000313" key="1">
    <source>
        <dbReference type="EMBL" id="MBA9087242.1"/>
    </source>
</evidence>
<evidence type="ECO:0000313" key="2">
    <source>
        <dbReference type="Proteomes" id="UP000567067"/>
    </source>
</evidence>
<accession>A0A7W3XSZ8</accession>
<gene>
    <name evidence="1" type="ORF">FHR92_003726</name>
</gene>
<dbReference type="AlphaFoldDB" id="A0A7W3XSZ8"/>
<keyword evidence="2" id="KW-1185">Reference proteome</keyword>